<proteinExistence type="predicted"/>
<gene>
    <name evidence="2" type="ORF">BDN71DRAFT_1286297</name>
</gene>
<name>A0A9P5ZQD8_PLEER</name>
<organism evidence="2 3">
    <name type="scientific">Pleurotus eryngii</name>
    <name type="common">Boletus of the steppes</name>
    <dbReference type="NCBI Taxonomy" id="5323"/>
    <lineage>
        <taxon>Eukaryota</taxon>
        <taxon>Fungi</taxon>
        <taxon>Dikarya</taxon>
        <taxon>Basidiomycota</taxon>
        <taxon>Agaricomycotina</taxon>
        <taxon>Agaricomycetes</taxon>
        <taxon>Agaricomycetidae</taxon>
        <taxon>Agaricales</taxon>
        <taxon>Pleurotineae</taxon>
        <taxon>Pleurotaceae</taxon>
        <taxon>Pleurotus</taxon>
    </lineage>
</organism>
<dbReference type="EMBL" id="MU154613">
    <property type="protein sequence ID" value="KAF9491705.1"/>
    <property type="molecule type" value="Genomic_DNA"/>
</dbReference>
<dbReference type="AlphaFoldDB" id="A0A9P5ZQD8"/>
<evidence type="ECO:0000313" key="3">
    <source>
        <dbReference type="Proteomes" id="UP000807025"/>
    </source>
</evidence>
<evidence type="ECO:0000256" key="1">
    <source>
        <dbReference type="SAM" id="MobiDB-lite"/>
    </source>
</evidence>
<evidence type="ECO:0000313" key="2">
    <source>
        <dbReference type="EMBL" id="KAF9491705.1"/>
    </source>
</evidence>
<comment type="caution">
    <text evidence="2">The sequence shown here is derived from an EMBL/GenBank/DDBJ whole genome shotgun (WGS) entry which is preliminary data.</text>
</comment>
<sequence length="151" mass="16864">MYSLLHPCGTCSVMFTSGPRIPPPPIQNISSSDFCAGYSPSQSHSIMTHEQAYAYRSRNGKALQTSDEHLRSVSTISSPASRAPNLQNTKLQDNPECIVQATPLRSTNHHPPTDPVAHQTRVMNPFPFLAHRRAVIALYSHCYYPLCCLRW</sequence>
<protein>
    <submittedName>
        <fullName evidence="2">Uncharacterized protein</fullName>
    </submittedName>
</protein>
<feature type="region of interest" description="Disordered" evidence="1">
    <location>
        <begin position="73"/>
        <end position="92"/>
    </location>
</feature>
<reference evidence="2" key="1">
    <citation type="submission" date="2020-11" db="EMBL/GenBank/DDBJ databases">
        <authorList>
            <consortium name="DOE Joint Genome Institute"/>
            <person name="Ahrendt S."/>
            <person name="Riley R."/>
            <person name="Andreopoulos W."/>
            <person name="Labutti K."/>
            <person name="Pangilinan J."/>
            <person name="Ruiz-Duenas F.J."/>
            <person name="Barrasa J.M."/>
            <person name="Sanchez-Garcia M."/>
            <person name="Camarero S."/>
            <person name="Miyauchi S."/>
            <person name="Serrano A."/>
            <person name="Linde D."/>
            <person name="Babiker R."/>
            <person name="Drula E."/>
            <person name="Ayuso-Fernandez I."/>
            <person name="Pacheco R."/>
            <person name="Padilla G."/>
            <person name="Ferreira P."/>
            <person name="Barriuso J."/>
            <person name="Kellner H."/>
            <person name="Castanera R."/>
            <person name="Alfaro M."/>
            <person name="Ramirez L."/>
            <person name="Pisabarro A.G."/>
            <person name="Kuo A."/>
            <person name="Tritt A."/>
            <person name="Lipzen A."/>
            <person name="He G."/>
            <person name="Yan M."/>
            <person name="Ng V."/>
            <person name="Cullen D."/>
            <person name="Martin F."/>
            <person name="Rosso M.-N."/>
            <person name="Henrissat B."/>
            <person name="Hibbett D."/>
            <person name="Martinez A.T."/>
            <person name="Grigoriev I.V."/>
        </authorList>
    </citation>
    <scope>NUCLEOTIDE SEQUENCE</scope>
    <source>
        <strain evidence="2">ATCC 90797</strain>
    </source>
</reference>
<keyword evidence="3" id="KW-1185">Reference proteome</keyword>
<dbReference type="Proteomes" id="UP000807025">
    <property type="component" value="Unassembled WGS sequence"/>
</dbReference>
<accession>A0A9P5ZQD8</accession>